<dbReference type="Proteomes" id="UP001378956">
    <property type="component" value="Unassembled WGS sequence"/>
</dbReference>
<comment type="caution">
    <text evidence="1">The sequence shown here is derived from an EMBL/GenBank/DDBJ whole genome shotgun (WGS) entry which is preliminary data.</text>
</comment>
<dbReference type="EMBL" id="JBBEUB010000001">
    <property type="protein sequence ID" value="MEJ2901085.1"/>
    <property type="molecule type" value="Genomic_DNA"/>
</dbReference>
<accession>A0ABU8NFQ5</accession>
<proteinExistence type="predicted"/>
<reference evidence="1 2" key="1">
    <citation type="submission" date="2024-03" db="EMBL/GenBank/DDBJ databases">
        <title>Sequence of Lycoming College Course Isolates.</title>
        <authorList>
            <person name="Plotts O."/>
            <person name="Newman J."/>
        </authorList>
    </citation>
    <scope>NUCLEOTIDE SEQUENCE [LARGE SCALE GENOMIC DNA]</scope>
    <source>
        <strain evidence="1 2">CJB-3</strain>
    </source>
</reference>
<keyword evidence="2" id="KW-1185">Reference proteome</keyword>
<evidence type="ECO:0000313" key="1">
    <source>
        <dbReference type="EMBL" id="MEJ2901085.1"/>
    </source>
</evidence>
<evidence type="ECO:0000313" key="2">
    <source>
        <dbReference type="Proteomes" id="UP001378956"/>
    </source>
</evidence>
<gene>
    <name evidence="1" type="ORF">WAE58_01535</name>
</gene>
<organism evidence="1 2">
    <name type="scientific">Pedobacter panaciterrae</name>
    <dbReference type="NCBI Taxonomy" id="363849"/>
    <lineage>
        <taxon>Bacteria</taxon>
        <taxon>Pseudomonadati</taxon>
        <taxon>Bacteroidota</taxon>
        <taxon>Sphingobacteriia</taxon>
        <taxon>Sphingobacteriales</taxon>
        <taxon>Sphingobacteriaceae</taxon>
        <taxon>Pedobacter</taxon>
    </lineage>
</organism>
<dbReference type="RefSeq" id="WP_172663426.1">
    <property type="nucleotide sequence ID" value="NZ_JABMKW010000020.1"/>
</dbReference>
<sequence length="61" mass="6896">MKLLNNDQAPAPGAGVLSVSLKETEDEQFDSIKNPVNEHDLWELINQELVSDGSPVWRMWC</sequence>
<protein>
    <submittedName>
        <fullName evidence="1">Uncharacterized protein</fullName>
    </submittedName>
</protein>
<name>A0ABU8NFQ5_9SPHI</name>